<sequence length="1006" mass="110156">MEMESFNDCPQNPTYTISDLTPGAVYSLTVAAQSGGRPSAASTPVMEQTEPVPPTNVTFDLVNVTSLVVMWGSAAGVHDGYNLTCTSCEGVQARPLSLSDNHTRHQYDGLIRGEMYNFTIITVSGPKYSQPTEIIQFIDPAPVETITELSVYSRNVSLAWQPPEGVYSHFIVKVTSDSGESMMVKSNSLNVTLVDLTPGTLYNFTVYTVSGNKESVGTGYGPVPTLEEPPGPVSNLTLVATSSTTLQVSWQPPEEPNGVLTSYTLRVRNSADMEWNNNCWSTYGHLYSTTGFNQPSYCHSNSRKHSFSRTRHNKWDDANRHSYYISPSKHNGRNNFYKCPTRDNSWTCQHTKYLSHGYVVEVFAATAPGVGDKESSTESTLQDRPCDAPTDLVVSNTSSTSPDPNTKSVNITWTPPTQPNGDVMYTVYITDSNNITTTINTTTATAHYVVDDLDSFSSYTVAVSAYTVVGYGPESEEVMFVTEEGVPSTSITGLQANLSATAAVLKWTPPSDPNGIIQVYEVHYNDTVDGNYTIVNTTGPEPSIVLEGLEEYWEYMVWIYTYTRMGRGSVYSTPYTLQTEEAVPGPPPISSTIATSRSIAVQWGPPSKYQQNGILQGYYLSYNTTTSGPNILSFSSSVESYTIPDLTPYMNYTLCLWAWNSAGNGSRSCVTDETQQDVPSAPQNLAINEVHPRSITLKWDSPAETNGIILGYTIMYTMEGASDSQEIETTETTGQISDLTAHTGYNIQVAARTVIGQGAKSEPLEATTSIAIPGKPQNVRGTAVNQSAIYVEWEEPQPYPGPTTYAVLVYDAVDDTQRGTFQQFLTTLQAGGMTSLTVLGLKAYNSYYFVIMAMTDAGNTSSDPSAQVTTYPGAPVVDQNVKPQDGSDSTTTTLTVTFTSSMFSEENGPVATYTVFVAEDTENLMDNPSSGHENDTDVLTWYDVRNRDPVPPYQVTEKQQYPFSRGSRSKRQASQSREFVIGEETDCELNREDFCNGPLKPGTTYR</sequence>
<proteinExistence type="predicted"/>
<dbReference type="Pfam" id="PF00041">
    <property type="entry name" value="fn3"/>
    <property type="match status" value="8"/>
</dbReference>
<feature type="domain" description="Fibronectin type-III" evidence="4">
    <location>
        <begin position="232"/>
        <end position="328"/>
    </location>
</feature>
<dbReference type="KEGG" id="bbel:109480256"/>
<dbReference type="RefSeq" id="XP_019637964.1">
    <property type="nucleotide sequence ID" value="XM_019782405.1"/>
</dbReference>
<dbReference type="InterPro" id="IPR003961">
    <property type="entry name" value="FN3_dom"/>
</dbReference>
<keyword evidence="2" id="KW-0677">Repeat</keyword>
<evidence type="ECO:0000256" key="1">
    <source>
        <dbReference type="ARBA" id="ARBA00013064"/>
    </source>
</evidence>
<gene>
    <name evidence="6" type="primary">LOC109480256</name>
</gene>
<dbReference type="Pfam" id="PF18861">
    <property type="entry name" value="PTP_tm"/>
    <property type="match status" value="1"/>
</dbReference>
<feature type="region of interest" description="Disordered" evidence="3">
    <location>
        <begin position="369"/>
        <end position="409"/>
    </location>
</feature>
<dbReference type="EC" id="3.1.3.48" evidence="1"/>
<evidence type="ECO:0000313" key="5">
    <source>
        <dbReference type="Proteomes" id="UP000515135"/>
    </source>
</evidence>
<accession>A0A6P4ZVD3</accession>
<dbReference type="OrthoDB" id="10041288at2759"/>
<feature type="domain" description="Fibronectin type-III" evidence="4">
    <location>
        <begin position="139"/>
        <end position="228"/>
    </location>
</feature>
<dbReference type="PANTHER" id="PTHR46957">
    <property type="entry name" value="CYTOKINE RECEPTOR"/>
    <property type="match status" value="1"/>
</dbReference>
<feature type="domain" description="Fibronectin type-III" evidence="4">
    <location>
        <begin position="1"/>
        <end position="52"/>
    </location>
</feature>
<dbReference type="Gene3D" id="2.60.40.10">
    <property type="entry name" value="Immunoglobulins"/>
    <property type="match status" value="8"/>
</dbReference>
<feature type="domain" description="Fibronectin type-III" evidence="4">
    <location>
        <begin position="775"/>
        <end position="875"/>
    </location>
</feature>
<name>A0A6P4ZVD3_BRABE</name>
<protein>
    <recommendedName>
        <fullName evidence="1">protein-tyrosine-phosphatase</fullName>
        <ecNumber evidence="1">3.1.3.48</ecNumber>
    </recommendedName>
</protein>
<dbReference type="Proteomes" id="UP000515135">
    <property type="component" value="Unplaced"/>
</dbReference>
<dbReference type="AlphaFoldDB" id="A0A6P4ZVD3"/>
<feature type="domain" description="Fibronectin type-III" evidence="4">
    <location>
        <begin position="388"/>
        <end position="485"/>
    </location>
</feature>
<evidence type="ECO:0000259" key="4">
    <source>
        <dbReference type="PROSITE" id="PS50853"/>
    </source>
</evidence>
<evidence type="ECO:0000313" key="6">
    <source>
        <dbReference type="RefSeq" id="XP_019637964.1"/>
    </source>
</evidence>
<dbReference type="FunFam" id="2.60.40.10:FF:000028">
    <property type="entry name" value="Neuronal cell adhesion molecule"/>
    <property type="match status" value="1"/>
</dbReference>
<feature type="domain" description="Fibronectin type-III" evidence="4">
    <location>
        <begin position="583"/>
        <end position="680"/>
    </location>
</feature>
<organism evidence="5 6">
    <name type="scientific">Branchiostoma belcheri</name>
    <name type="common">Amphioxus</name>
    <dbReference type="NCBI Taxonomy" id="7741"/>
    <lineage>
        <taxon>Eukaryota</taxon>
        <taxon>Metazoa</taxon>
        <taxon>Chordata</taxon>
        <taxon>Cephalochordata</taxon>
        <taxon>Leptocardii</taxon>
        <taxon>Amphioxiformes</taxon>
        <taxon>Branchiostomatidae</taxon>
        <taxon>Branchiostoma</taxon>
    </lineage>
</organism>
<evidence type="ECO:0000256" key="2">
    <source>
        <dbReference type="ARBA" id="ARBA00022737"/>
    </source>
</evidence>
<dbReference type="InterPro" id="IPR050713">
    <property type="entry name" value="RTP_Phos/Ushers"/>
</dbReference>
<evidence type="ECO:0000256" key="3">
    <source>
        <dbReference type="SAM" id="MobiDB-lite"/>
    </source>
</evidence>
<dbReference type="GO" id="GO:0004725">
    <property type="term" value="F:protein tyrosine phosphatase activity"/>
    <property type="evidence" value="ECO:0007669"/>
    <property type="project" value="UniProtKB-EC"/>
</dbReference>
<dbReference type="InterPro" id="IPR041201">
    <property type="entry name" value="PTPRJ_TM"/>
</dbReference>
<dbReference type="PANTHER" id="PTHR46957:SF3">
    <property type="entry name" value="CYTOKINE RECEPTOR"/>
    <property type="match status" value="1"/>
</dbReference>
<dbReference type="PROSITE" id="PS50853">
    <property type="entry name" value="FN3"/>
    <property type="match status" value="8"/>
</dbReference>
<dbReference type="CDD" id="cd00063">
    <property type="entry name" value="FN3"/>
    <property type="match status" value="9"/>
</dbReference>
<reference evidence="6" key="1">
    <citation type="submission" date="2025-08" db="UniProtKB">
        <authorList>
            <consortium name="RefSeq"/>
        </authorList>
    </citation>
    <scope>IDENTIFICATION</scope>
    <source>
        <tissue evidence="6">Gonad</tissue>
    </source>
</reference>
<keyword evidence="5" id="KW-1185">Reference proteome</keyword>
<dbReference type="SMART" id="SM00060">
    <property type="entry name" value="FN3"/>
    <property type="match status" value="8"/>
</dbReference>
<dbReference type="InterPro" id="IPR013783">
    <property type="entry name" value="Ig-like_fold"/>
</dbReference>
<feature type="compositionally biased region" description="Low complexity" evidence="3">
    <location>
        <begin position="395"/>
        <end position="408"/>
    </location>
</feature>
<feature type="domain" description="Fibronectin type-III" evidence="4">
    <location>
        <begin position="487"/>
        <end position="582"/>
    </location>
</feature>
<dbReference type="SUPFAM" id="SSF49265">
    <property type="entry name" value="Fibronectin type III"/>
    <property type="match status" value="5"/>
</dbReference>
<dbReference type="InterPro" id="IPR036116">
    <property type="entry name" value="FN3_sf"/>
</dbReference>
<feature type="region of interest" description="Disordered" evidence="3">
    <location>
        <begin position="958"/>
        <end position="977"/>
    </location>
</feature>
<dbReference type="GO" id="GO:0016020">
    <property type="term" value="C:membrane"/>
    <property type="evidence" value="ECO:0007669"/>
    <property type="project" value="UniProtKB-SubCell"/>
</dbReference>
<feature type="domain" description="Fibronectin type-III" evidence="4">
    <location>
        <begin position="681"/>
        <end position="771"/>
    </location>
</feature>
<feature type="compositionally biased region" description="Polar residues" evidence="3">
    <location>
        <begin position="860"/>
        <end position="870"/>
    </location>
</feature>
<feature type="region of interest" description="Disordered" evidence="3">
    <location>
        <begin position="860"/>
        <end position="892"/>
    </location>
</feature>
<dbReference type="GeneID" id="109480256"/>